<protein>
    <submittedName>
        <fullName evidence="2">Uncharacterized protein</fullName>
    </submittedName>
</protein>
<feature type="compositionally biased region" description="Basic and acidic residues" evidence="1">
    <location>
        <begin position="463"/>
        <end position="472"/>
    </location>
</feature>
<gene>
    <name evidence="2" type="ORF">KC19_10G045800</name>
</gene>
<dbReference type="EMBL" id="CM026431">
    <property type="protein sequence ID" value="KAG0558675.1"/>
    <property type="molecule type" value="Genomic_DNA"/>
</dbReference>
<sequence>MAQMDSWPATDLALHPSPVLTEAVLKVEQVVARLQNLQTTISGLHLSPVNSKYTSPSRTNATNRVLNSRQHPTVKDGAGLSRHRDEYKRNFLKDYKARSKVEPEQMLKSKAGWNQWLTPTNQVHDVISEILIASEFAKQIATLVAKAIHNGPQKIQKPAEQAQDPKGRVCKDGKRKDIAFPSKAQLQKTMCAKAPQSKSTNKFKVAFTTDAIVKLVPAANVSRPKGPPIKSGLASSSKRRISRGYWSNSSSPDSLSPRSPRVIRLFNSPESSFRDSGDVDDELSFPKRPSTNVTEIMGPAKPWKLTPTKGVLFSNPVYSCSPTRASAPRPSPVKITSTSARRRSLLLNQRPLSPEPVQRESLTKRRSNASANPLTSSISKVTLKRDGITKAVPTSDFAVRSTKREQRVRKSIAETVPQKCPTTQSEVLKVKPVRTSRRLMPLDANSALTDRHAVMDRNNDTAKDLRCRDSHSHAKSSPHVENMAAQHEETSVFESFDKENAPVPSCAPAVMFCGACGSLFRRAKGWMSSQAIRPGRGLELER</sequence>
<evidence type="ECO:0000256" key="1">
    <source>
        <dbReference type="SAM" id="MobiDB-lite"/>
    </source>
</evidence>
<evidence type="ECO:0000313" key="2">
    <source>
        <dbReference type="EMBL" id="KAG0558675.1"/>
    </source>
</evidence>
<accession>A0A8T0GJB4</accession>
<feature type="compositionally biased region" description="Basic and acidic residues" evidence="1">
    <location>
        <begin position="163"/>
        <end position="173"/>
    </location>
</feature>
<dbReference type="PANTHER" id="PTHR35728:SF1">
    <property type="entry name" value="MICROTUBULE-BINDING PROTEIN TANGLED-RELATED"/>
    <property type="match status" value="1"/>
</dbReference>
<dbReference type="AlphaFoldDB" id="A0A8T0GJB4"/>
<proteinExistence type="predicted"/>
<feature type="region of interest" description="Disordered" evidence="1">
    <location>
        <begin position="463"/>
        <end position="482"/>
    </location>
</feature>
<dbReference type="GO" id="GO:2000694">
    <property type="term" value="P:regulation of phragmoplast microtubule organization"/>
    <property type="evidence" value="ECO:0007669"/>
    <property type="project" value="InterPro"/>
</dbReference>
<dbReference type="InterPro" id="IPR044709">
    <property type="entry name" value="TAN1"/>
</dbReference>
<feature type="region of interest" description="Disordered" evidence="1">
    <location>
        <begin position="322"/>
        <end position="374"/>
    </location>
</feature>
<dbReference type="PANTHER" id="PTHR35728">
    <property type="entry name" value="MICROTUBULE-BINDING PROTEIN TANGLED-RELATED"/>
    <property type="match status" value="1"/>
</dbReference>
<name>A0A8T0GJB4_CERPU</name>
<reference evidence="2" key="1">
    <citation type="submission" date="2020-06" db="EMBL/GenBank/DDBJ databases">
        <title>WGS assembly of Ceratodon purpureus strain R40.</title>
        <authorList>
            <person name="Carey S.B."/>
            <person name="Jenkins J."/>
            <person name="Shu S."/>
            <person name="Lovell J.T."/>
            <person name="Sreedasyam A."/>
            <person name="Maumus F."/>
            <person name="Tiley G.P."/>
            <person name="Fernandez-Pozo N."/>
            <person name="Barry K."/>
            <person name="Chen C."/>
            <person name="Wang M."/>
            <person name="Lipzen A."/>
            <person name="Daum C."/>
            <person name="Saski C.A."/>
            <person name="Payton A.C."/>
            <person name="Mcbreen J.C."/>
            <person name="Conrad R.E."/>
            <person name="Kollar L.M."/>
            <person name="Olsson S."/>
            <person name="Huttunen S."/>
            <person name="Landis J.B."/>
            <person name="Wickett N.J."/>
            <person name="Johnson M.G."/>
            <person name="Rensing S.A."/>
            <person name="Grimwood J."/>
            <person name="Schmutz J."/>
            <person name="Mcdaniel S.F."/>
        </authorList>
    </citation>
    <scope>NUCLEOTIDE SEQUENCE</scope>
    <source>
        <strain evidence="2">R40</strain>
    </source>
</reference>
<feature type="compositionally biased region" description="Low complexity" evidence="1">
    <location>
        <begin position="247"/>
        <end position="260"/>
    </location>
</feature>
<feature type="region of interest" description="Disordered" evidence="1">
    <location>
        <begin position="154"/>
        <end position="173"/>
    </location>
</feature>
<organism evidence="2 3">
    <name type="scientific">Ceratodon purpureus</name>
    <name type="common">Fire moss</name>
    <name type="synonym">Dicranum purpureum</name>
    <dbReference type="NCBI Taxonomy" id="3225"/>
    <lineage>
        <taxon>Eukaryota</taxon>
        <taxon>Viridiplantae</taxon>
        <taxon>Streptophyta</taxon>
        <taxon>Embryophyta</taxon>
        <taxon>Bryophyta</taxon>
        <taxon>Bryophytina</taxon>
        <taxon>Bryopsida</taxon>
        <taxon>Dicranidae</taxon>
        <taxon>Pseudoditrichales</taxon>
        <taxon>Ditrichaceae</taxon>
        <taxon>Ceratodon</taxon>
    </lineage>
</organism>
<feature type="region of interest" description="Disordered" evidence="1">
    <location>
        <begin position="221"/>
        <end position="301"/>
    </location>
</feature>
<comment type="caution">
    <text evidence="2">The sequence shown here is derived from an EMBL/GenBank/DDBJ whole genome shotgun (WGS) entry which is preliminary data.</text>
</comment>
<keyword evidence="3" id="KW-1185">Reference proteome</keyword>
<dbReference type="GO" id="GO:0008017">
    <property type="term" value="F:microtubule binding"/>
    <property type="evidence" value="ECO:0007669"/>
    <property type="project" value="InterPro"/>
</dbReference>
<dbReference type="Proteomes" id="UP000822688">
    <property type="component" value="Chromosome 10"/>
</dbReference>
<evidence type="ECO:0000313" key="3">
    <source>
        <dbReference type="Proteomes" id="UP000822688"/>
    </source>
</evidence>